<feature type="transmembrane region" description="Helical" evidence="1">
    <location>
        <begin position="136"/>
        <end position="155"/>
    </location>
</feature>
<gene>
    <name evidence="2" type="ORF">IW967_13630</name>
</gene>
<feature type="transmembrane region" description="Helical" evidence="1">
    <location>
        <begin position="56"/>
        <end position="74"/>
    </location>
</feature>
<evidence type="ECO:0000313" key="3">
    <source>
        <dbReference type="Proteomes" id="UP000642910"/>
    </source>
</evidence>
<feature type="transmembrane region" description="Helical" evidence="1">
    <location>
        <begin position="167"/>
        <end position="188"/>
    </location>
</feature>
<evidence type="ECO:0000256" key="1">
    <source>
        <dbReference type="SAM" id="Phobius"/>
    </source>
</evidence>
<dbReference type="Proteomes" id="UP000642910">
    <property type="component" value="Unassembled WGS sequence"/>
</dbReference>
<feature type="transmembrane region" description="Helical" evidence="1">
    <location>
        <begin position="220"/>
        <end position="242"/>
    </location>
</feature>
<feature type="transmembrane region" description="Helical" evidence="1">
    <location>
        <begin position="105"/>
        <end position="124"/>
    </location>
</feature>
<reference evidence="2 3" key="1">
    <citation type="submission" date="2020-11" db="EMBL/GenBank/DDBJ databases">
        <title>Genomic insight of Alicyclobacillus mali FL 18 reveals a new arsenic-resistant strain, with potential in environmental biotechnology.</title>
        <authorList>
            <person name="Fiorentino G."/>
            <person name="Gallo G."/>
            <person name="Aulitto M."/>
        </authorList>
    </citation>
    <scope>NUCLEOTIDE SEQUENCE [LARGE SCALE GENOMIC DNA]</scope>
    <source>
        <strain evidence="2 3">FL 18</strain>
    </source>
</reference>
<name>A0ABS0F6H4_9BACL</name>
<dbReference type="EMBL" id="JADPKZ010000048">
    <property type="protein sequence ID" value="MBF8378892.1"/>
    <property type="molecule type" value="Genomic_DNA"/>
</dbReference>
<feature type="transmembrane region" description="Helical" evidence="1">
    <location>
        <begin position="28"/>
        <end position="50"/>
    </location>
</feature>
<comment type="caution">
    <text evidence="2">The sequence shown here is derived from an EMBL/GenBank/DDBJ whole genome shotgun (WGS) entry which is preliminary data.</text>
</comment>
<accession>A0ABS0F6H4</accession>
<keyword evidence="1" id="KW-0472">Membrane</keyword>
<protein>
    <recommendedName>
        <fullName evidence="4">DUF4129 domain-containing protein</fullName>
    </recommendedName>
</protein>
<evidence type="ECO:0008006" key="4">
    <source>
        <dbReference type="Google" id="ProtNLM"/>
    </source>
</evidence>
<organism evidence="2 3">
    <name type="scientific">Alicyclobacillus mali</name>
    <name type="common">ex Roth et al. 2021</name>
    <dbReference type="NCBI Taxonomy" id="1123961"/>
    <lineage>
        <taxon>Bacteria</taxon>
        <taxon>Bacillati</taxon>
        <taxon>Bacillota</taxon>
        <taxon>Bacilli</taxon>
        <taxon>Bacillales</taxon>
        <taxon>Alicyclobacillaceae</taxon>
        <taxon>Alicyclobacillus</taxon>
    </lineage>
</organism>
<evidence type="ECO:0000313" key="2">
    <source>
        <dbReference type="EMBL" id="MBF8378892.1"/>
    </source>
</evidence>
<keyword evidence="3" id="KW-1185">Reference proteome</keyword>
<feature type="transmembrane region" description="Helical" evidence="1">
    <location>
        <begin position="280"/>
        <end position="299"/>
    </location>
</feature>
<proteinExistence type="predicted"/>
<feature type="transmembrane region" description="Helical" evidence="1">
    <location>
        <begin position="81"/>
        <end position="99"/>
    </location>
</feature>
<keyword evidence="1" id="KW-0812">Transmembrane</keyword>
<dbReference type="RefSeq" id="WP_195868189.1">
    <property type="nucleotide sequence ID" value="NZ_JADPKZ010000048.1"/>
</dbReference>
<sequence>MQRIESGKMQSGRRSYVRLGDAPRPFRALMSGAVGMMAAWAIASCFWSRSGAFGELLWLTVCAWASSAYAAAAARHSALKAVALGIAAGTGCGAVLFLPLHRFGWLLAVIAASALAAAFCLPFLTYGDIALASRTLVRSATVVVVIGWITYLVFVRPLAASTPAGQAVATAYPCVTILLAVATARAAHRLTYGSRAGRAWLAPIALAVAFRDAPVRLLKAIVRLSITTAVLITAGAGLMMLLPGVVRPRAVPGRQTAVSHPPLGAKTPVPPSHTSVPAPLVLAAAAVAVALLVALALAARRLLQTQALPGSASVAVRPTITERRLEDVFRLVPTSEPVRVRMQQRLRTWHRAGRSIDRAETIRSFVDRLPGELRDLGDPALLRAYEQIRYGPDEP</sequence>
<keyword evidence="1" id="KW-1133">Transmembrane helix</keyword>